<accession>A0A653AEL5</accession>
<organism evidence="6">
    <name type="scientific">Uncultured Desulfatiglans sp</name>
    <dbReference type="NCBI Taxonomy" id="1748965"/>
    <lineage>
        <taxon>Bacteria</taxon>
        <taxon>Pseudomonadati</taxon>
        <taxon>Thermodesulfobacteriota</taxon>
        <taxon>Desulfobacteria</taxon>
        <taxon>Desulfatiglandales</taxon>
        <taxon>Desulfatiglandaceae</taxon>
        <taxon>Desulfatiglans</taxon>
        <taxon>environmental samples</taxon>
    </lineage>
</organism>
<feature type="transmembrane region" description="Helical" evidence="4">
    <location>
        <begin position="119"/>
        <end position="137"/>
    </location>
</feature>
<dbReference type="Gene3D" id="1.10.150.130">
    <property type="match status" value="1"/>
</dbReference>
<dbReference type="InterPro" id="IPR010998">
    <property type="entry name" value="Integrase_recombinase_N"/>
</dbReference>
<dbReference type="InterPro" id="IPR044068">
    <property type="entry name" value="CB"/>
</dbReference>
<keyword evidence="4" id="KW-0812">Transmembrane</keyword>
<dbReference type="EMBL" id="UPXX01000031">
    <property type="protein sequence ID" value="VBB46511.1"/>
    <property type="molecule type" value="Genomic_DNA"/>
</dbReference>
<evidence type="ECO:0000256" key="3">
    <source>
        <dbReference type="PROSITE-ProRule" id="PRU01248"/>
    </source>
</evidence>
<evidence type="ECO:0000256" key="2">
    <source>
        <dbReference type="ARBA" id="ARBA00023125"/>
    </source>
</evidence>
<evidence type="ECO:0000259" key="5">
    <source>
        <dbReference type="PROSITE" id="PS51900"/>
    </source>
</evidence>
<dbReference type="InterPro" id="IPR004107">
    <property type="entry name" value="Integrase_SAM-like_N"/>
</dbReference>
<dbReference type="GO" id="GO:0015074">
    <property type="term" value="P:DNA integration"/>
    <property type="evidence" value="ECO:0007669"/>
    <property type="project" value="UniProtKB-KW"/>
</dbReference>
<dbReference type="PROSITE" id="PS51900">
    <property type="entry name" value="CB"/>
    <property type="match status" value="1"/>
</dbReference>
<sequence>MEKPKLLDQVRAALRVRHMSYRTEQTYVHWIKRFIFFHNRKHPLEMGEAQVRAFLSYLAVEKRVAASTQNQAFCALLFLYRNVLKKNLGWIDDIERTKSPRRLPVVFTRNEVRAILARLDGVLWIMAALLYGSWVAVDGMPPT</sequence>
<dbReference type="SUPFAM" id="SSF56349">
    <property type="entry name" value="DNA breaking-rejoining enzymes"/>
    <property type="match status" value="1"/>
</dbReference>
<feature type="domain" description="Core-binding (CB)" evidence="5">
    <location>
        <begin position="1"/>
        <end position="84"/>
    </location>
</feature>
<dbReference type="AlphaFoldDB" id="A0A653AEL5"/>
<protein>
    <submittedName>
        <fullName evidence="6">Integrase/recombinase</fullName>
    </submittedName>
</protein>
<proteinExistence type="predicted"/>
<keyword evidence="4" id="KW-0472">Membrane</keyword>
<dbReference type="Pfam" id="PF13495">
    <property type="entry name" value="Phage_int_SAM_4"/>
    <property type="match status" value="1"/>
</dbReference>
<reference evidence="6" key="1">
    <citation type="submission" date="2018-07" db="EMBL/GenBank/DDBJ databases">
        <authorList>
            <consortium name="Genoscope - CEA"/>
            <person name="William W."/>
        </authorList>
    </citation>
    <scope>NUCLEOTIDE SEQUENCE</scope>
    <source>
        <strain evidence="6">IK1</strain>
    </source>
</reference>
<keyword evidence="4" id="KW-1133">Transmembrane helix</keyword>
<name>A0A653AEL5_UNCDX</name>
<evidence type="ECO:0000256" key="1">
    <source>
        <dbReference type="ARBA" id="ARBA00022908"/>
    </source>
</evidence>
<keyword evidence="1" id="KW-0229">DNA integration</keyword>
<dbReference type="InterPro" id="IPR011010">
    <property type="entry name" value="DNA_brk_join_enz"/>
</dbReference>
<dbReference type="GO" id="GO:0003677">
    <property type="term" value="F:DNA binding"/>
    <property type="evidence" value="ECO:0007669"/>
    <property type="project" value="UniProtKB-UniRule"/>
</dbReference>
<evidence type="ECO:0000313" key="6">
    <source>
        <dbReference type="EMBL" id="VBB46511.1"/>
    </source>
</evidence>
<evidence type="ECO:0000256" key="4">
    <source>
        <dbReference type="SAM" id="Phobius"/>
    </source>
</evidence>
<keyword evidence="2 3" id="KW-0238">DNA-binding</keyword>
<gene>
    <name evidence="6" type="ORF">TRIP_B40324</name>
</gene>